<accession>A0A915IW94</accession>
<protein>
    <submittedName>
        <fullName evidence="2">Uncharacterized protein</fullName>
    </submittedName>
</protein>
<keyword evidence="1" id="KW-1185">Reference proteome</keyword>
<reference evidence="2" key="1">
    <citation type="submission" date="2022-11" db="UniProtKB">
        <authorList>
            <consortium name="WormBaseParasite"/>
        </authorList>
    </citation>
    <scope>IDENTIFICATION</scope>
</reference>
<evidence type="ECO:0000313" key="1">
    <source>
        <dbReference type="Proteomes" id="UP000887565"/>
    </source>
</evidence>
<proteinExistence type="predicted"/>
<dbReference type="WBParaSite" id="nRc.2.0.1.t18354-RA">
    <property type="protein sequence ID" value="nRc.2.0.1.t18354-RA"/>
    <property type="gene ID" value="nRc.2.0.1.g18354"/>
</dbReference>
<name>A0A915IW94_ROMCU</name>
<dbReference type="Proteomes" id="UP000887565">
    <property type="component" value="Unplaced"/>
</dbReference>
<organism evidence="1 2">
    <name type="scientific">Romanomermis culicivorax</name>
    <name type="common">Nematode worm</name>
    <dbReference type="NCBI Taxonomy" id="13658"/>
    <lineage>
        <taxon>Eukaryota</taxon>
        <taxon>Metazoa</taxon>
        <taxon>Ecdysozoa</taxon>
        <taxon>Nematoda</taxon>
        <taxon>Enoplea</taxon>
        <taxon>Dorylaimia</taxon>
        <taxon>Mermithida</taxon>
        <taxon>Mermithoidea</taxon>
        <taxon>Mermithidae</taxon>
        <taxon>Romanomermis</taxon>
    </lineage>
</organism>
<sequence>MKEEACQKFWSLSMANTLIGGILGITGHVKISAVIGVSVSDFVAVLITEIKQFSLPTSGKRIP</sequence>
<dbReference type="AlphaFoldDB" id="A0A915IW94"/>
<evidence type="ECO:0000313" key="2">
    <source>
        <dbReference type="WBParaSite" id="nRc.2.0.1.t18354-RA"/>
    </source>
</evidence>